<evidence type="ECO:0000256" key="2">
    <source>
        <dbReference type="SAM" id="SignalP"/>
    </source>
</evidence>
<keyword evidence="2" id="KW-0732">Signal</keyword>
<accession>A0A6N2STK3</accession>
<dbReference type="Pfam" id="PF01471">
    <property type="entry name" value="PG_binding_1"/>
    <property type="match status" value="1"/>
</dbReference>
<protein>
    <submittedName>
        <fullName evidence="4">Peptidoglycan binding domain protein</fullName>
    </submittedName>
</protein>
<dbReference type="Gene3D" id="2.40.420.20">
    <property type="match status" value="1"/>
</dbReference>
<gene>
    <name evidence="4" type="ORF">AOLFYP35_01032</name>
</gene>
<evidence type="ECO:0000256" key="1">
    <source>
        <dbReference type="SAM" id="MobiDB-lite"/>
    </source>
</evidence>
<dbReference type="InterPro" id="IPR036366">
    <property type="entry name" value="PGBDSf"/>
</dbReference>
<organism evidence="4">
    <name type="scientific">Schaalia odontolytica</name>
    <dbReference type="NCBI Taxonomy" id="1660"/>
    <lineage>
        <taxon>Bacteria</taxon>
        <taxon>Bacillati</taxon>
        <taxon>Actinomycetota</taxon>
        <taxon>Actinomycetes</taxon>
        <taxon>Actinomycetales</taxon>
        <taxon>Actinomycetaceae</taxon>
        <taxon>Schaalia</taxon>
    </lineage>
</organism>
<feature type="region of interest" description="Disordered" evidence="1">
    <location>
        <begin position="240"/>
        <end position="264"/>
    </location>
</feature>
<evidence type="ECO:0000313" key="4">
    <source>
        <dbReference type="EMBL" id="VYS96857.1"/>
    </source>
</evidence>
<dbReference type="Gene3D" id="1.10.101.10">
    <property type="entry name" value="PGBD-like superfamily/PGBD"/>
    <property type="match status" value="1"/>
</dbReference>
<proteinExistence type="predicted"/>
<feature type="domain" description="Peptidoglycan binding-like" evidence="3">
    <location>
        <begin position="124"/>
        <end position="171"/>
    </location>
</feature>
<dbReference type="SUPFAM" id="SSF47090">
    <property type="entry name" value="PGBD-like"/>
    <property type="match status" value="1"/>
</dbReference>
<name>A0A6N2STK3_9ACTO</name>
<reference evidence="4" key="1">
    <citation type="submission" date="2019-11" db="EMBL/GenBank/DDBJ databases">
        <authorList>
            <person name="Feng L."/>
        </authorList>
    </citation>
    <scope>NUCLEOTIDE SEQUENCE</scope>
    <source>
        <strain evidence="4">AodontolyticusLFYP35</strain>
    </source>
</reference>
<dbReference type="InterPro" id="IPR036365">
    <property type="entry name" value="PGBD-like_sf"/>
</dbReference>
<dbReference type="EMBL" id="CACRSM010000002">
    <property type="protein sequence ID" value="VYS96857.1"/>
    <property type="molecule type" value="Genomic_DNA"/>
</dbReference>
<feature type="signal peptide" evidence="2">
    <location>
        <begin position="1"/>
        <end position="32"/>
    </location>
</feature>
<dbReference type="InterPro" id="IPR002477">
    <property type="entry name" value="Peptidoglycan-bd-like"/>
</dbReference>
<sequence>MKIHPYVSSHRGSARVLAAAIALACMSGCAHSSGASSDVAEYSGASSEITRGDLVGETTVQGTLHYADSYTQKSAYDGVITALPTPGSTIKLGERIYTVGGQSSYLLHGNTPAWRTFESGMSDGEDVKQLEESLAKLGHFTAEADSHFDWRTQAAISQWQKSLGIARDGVLPLGQVLFASEDLRVGALKARVGDSAANGTELFAASSSRQIISANLKLSDQALGVVGSAVTIRLPGAQTTKGTISSVEPPKEKTSSEGADQQGTTKDRIIPITVTPDDPAATEKLQEASVSLGITSQTKKDVLSVPLGALVAITPDQFGVEVIGDDGKTTRVPVQTGLFAGDRVEVASDDLHEGQRVVVPNR</sequence>
<feature type="chain" id="PRO_5039656913" evidence="2">
    <location>
        <begin position="33"/>
        <end position="362"/>
    </location>
</feature>
<evidence type="ECO:0000259" key="3">
    <source>
        <dbReference type="Pfam" id="PF01471"/>
    </source>
</evidence>
<dbReference type="AlphaFoldDB" id="A0A6N2STK3"/>